<organism evidence="1 2">
    <name type="scientific">Roseiarcus fermentans</name>
    <dbReference type="NCBI Taxonomy" id="1473586"/>
    <lineage>
        <taxon>Bacteria</taxon>
        <taxon>Pseudomonadati</taxon>
        <taxon>Pseudomonadota</taxon>
        <taxon>Alphaproteobacteria</taxon>
        <taxon>Hyphomicrobiales</taxon>
        <taxon>Roseiarcaceae</taxon>
        <taxon>Roseiarcus</taxon>
    </lineage>
</organism>
<dbReference type="InterPro" id="IPR010743">
    <property type="entry name" value="Methionine_synth_MetW"/>
</dbReference>
<dbReference type="OrthoDB" id="9792690at2"/>
<keyword evidence="2" id="KW-1185">Reference proteome</keyword>
<evidence type="ECO:0000313" key="2">
    <source>
        <dbReference type="Proteomes" id="UP000253529"/>
    </source>
</evidence>
<name>A0A366FRP2_9HYPH</name>
<proteinExistence type="predicted"/>
<dbReference type="Pfam" id="PF07021">
    <property type="entry name" value="MetW"/>
    <property type="match status" value="1"/>
</dbReference>
<accession>A0A366FRP2</accession>
<dbReference type="PANTHER" id="PTHR43861">
    <property type="entry name" value="TRANS-ACONITATE 2-METHYLTRANSFERASE-RELATED"/>
    <property type="match status" value="1"/>
</dbReference>
<dbReference type="RefSeq" id="WP_113888216.1">
    <property type="nucleotide sequence ID" value="NZ_QNRK01000005.1"/>
</dbReference>
<reference evidence="1 2" key="1">
    <citation type="submission" date="2018-06" db="EMBL/GenBank/DDBJ databases">
        <title>Genomic Encyclopedia of Type Strains, Phase IV (KMG-IV): sequencing the most valuable type-strain genomes for metagenomic binning, comparative biology and taxonomic classification.</title>
        <authorList>
            <person name="Goeker M."/>
        </authorList>
    </citation>
    <scope>NUCLEOTIDE SEQUENCE [LARGE SCALE GENOMIC DNA]</scope>
    <source>
        <strain evidence="1 2">DSM 24875</strain>
    </source>
</reference>
<sequence>MTLSRVLDARRVDLVRVMEMVTPGSRVLDVGCGDGELLRLLAEERRVDGRGIELSQQGVNDCVAKGLSVVQGDADSDLADYPDAAFDFVILSQTLQATRQPRVVLENLLRIGRRAIVSVPNFGHWRVRVQLALRGRMPVTEQLRYSWYDTPNIHFCTIDDFISLAREIGAVIESSVALDQSGVPLSPTWPKWTWNLVGEQAIFLLHRKGLARAHASRPQLRSSALG</sequence>
<comment type="caution">
    <text evidence="1">The sequence shown here is derived from an EMBL/GenBank/DDBJ whole genome shotgun (WGS) entry which is preliminary data.</text>
</comment>
<evidence type="ECO:0000313" key="1">
    <source>
        <dbReference type="EMBL" id="RBP16405.1"/>
    </source>
</evidence>
<dbReference type="NCBIfam" id="TIGR02081">
    <property type="entry name" value="metW"/>
    <property type="match status" value="1"/>
</dbReference>
<gene>
    <name evidence="1" type="ORF">DFR50_10546</name>
</gene>
<dbReference type="SUPFAM" id="SSF53335">
    <property type="entry name" value="S-adenosyl-L-methionine-dependent methyltransferases"/>
    <property type="match status" value="1"/>
</dbReference>
<dbReference type="Proteomes" id="UP000253529">
    <property type="component" value="Unassembled WGS sequence"/>
</dbReference>
<dbReference type="EMBL" id="QNRK01000005">
    <property type="protein sequence ID" value="RBP16405.1"/>
    <property type="molecule type" value="Genomic_DNA"/>
</dbReference>
<dbReference type="InterPro" id="IPR029063">
    <property type="entry name" value="SAM-dependent_MTases_sf"/>
</dbReference>
<dbReference type="Gene3D" id="3.40.50.150">
    <property type="entry name" value="Vaccinia Virus protein VP39"/>
    <property type="match status" value="1"/>
</dbReference>
<dbReference type="CDD" id="cd02440">
    <property type="entry name" value="AdoMet_MTases"/>
    <property type="match status" value="1"/>
</dbReference>
<protein>
    <submittedName>
        <fullName evidence="1">Methionine biosynthesis protein MetW</fullName>
    </submittedName>
</protein>
<dbReference type="AlphaFoldDB" id="A0A366FRP2"/>